<keyword evidence="20" id="KW-1185">Reference proteome</keyword>
<keyword evidence="12" id="KW-0460">Magnesium</keyword>
<dbReference type="OrthoDB" id="341477at2759"/>
<dbReference type="PANTHER" id="PTHR13619">
    <property type="entry name" value="PHOSPHATIDATE CYTIDYLYLTRANSFERASE, MITOCHONDRIAL"/>
    <property type="match status" value="1"/>
</dbReference>
<dbReference type="RefSeq" id="XP_022460184.1">
    <property type="nucleotide sequence ID" value="XM_022600882.1"/>
</dbReference>
<comment type="pathway">
    <text evidence="4">Lipid metabolism.</text>
</comment>
<keyword evidence="13" id="KW-0443">Lipid metabolism</keyword>
<reference evidence="19" key="1">
    <citation type="submission" date="2013-12" db="EMBL/GenBank/DDBJ databases">
        <authorList>
            <person name="Genoscope - CEA"/>
        </authorList>
    </citation>
    <scope>NUCLEOTIDE SEQUENCE</scope>
    <source>
        <strain evidence="19">CBS 1993</strain>
    </source>
</reference>
<dbReference type="UniPathway" id="UPA00557">
    <property type="reaction ID" value="UER00614"/>
</dbReference>
<evidence type="ECO:0000256" key="15">
    <source>
        <dbReference type="ARBA" id="ARBA00023136"/>
    </source>
</evidence>
<dbReference type="STRING" id="1382522.W6MNF4"/>
<dbReference type="EC" id="2.7.7.41" evidence="6"/>
<sequence>MLSSTTKRACAQRRINVKLLARLESSTPGSVRSESGPAGSRTAPKEIDPVLLDQLFRGHKPRRFPAFERIHKQDQEEKDRFAVIDENLSKFKSNSPVNFNYYLRNLADLKTQSQLPYKFGENQLVKNDPEMEKYLKMILWEFQAPVRFAFGYGSKVFGQGSGASSADSMIDMNFAVSYPDHWHSLNMQQFPNHYSGIRRLGAHAISTVQEWGAGVYFNPYVTLDFKRAKTLTSETPAKSQMMKYGVTSIDRLISDLINWDTLYLSGRLHKPVAIIRNSPNVQLLNQFNLTNAIKLSLLLLSERHSTENTVDEFELYKMITGLSYIGDPRVQMKGENPHKIENIVENQFTKFRWMYLPLLENYFPSMIQMVNCDKSQGFDRFNTPIIYKFKVDVCDESKASLIVDLPKAFRRRLYAKYAEKYGNDLANDIVAQEVLGKVSLTSPETSEPKLDLSFIDLQKVRSFADLNQLPTKDWEYTSNAVKVKGGFAAAIAKDEDLKTVLVQVLKDTIYGPALAQSLKGVVTAGLGKSIKYALEKRKKYNNGKAA</sequence>
<comment type="cofactor">
    <cofactor evidence="1">
        <name>Mg(2+)</name>
        <dbReference type="ChEBI" id="CHEBI:18420"/>
    </cofactor>
</comment>
<dbReference type="GO" id="GO:0004605">
    <property type="term" value="F:phosphatidate cytidylyltransferase activity"/>
    <property type="evidence" value="ECO:0007669"/>
    <property type="project" value="UniProtKB-EC"/>
</dbReference>
<evidence type="ECO:0000256" key="10">
    <source>
        <dbReference type="ARBA" id="ARBA00022695"/>
    </source>
</evidence>
<evidence type="ECO:0000256" key="8">
    <source>
        <dbReference type="ARBA" id="ARBA00022516"/>
    </source>
</evidence>
<keyword evidence="15" id="KW-0472">Membrane</keyword>
<gene>
    <name evidence="19" type="ORF">KUCA_T00004176001</name>
</gene>
<evidence type="ECO:0000256" key="7">
    <source>
        <dbReference type="ARBA" id="ARBA00018337"/>
    </source>
</evidence>
<dbReference type="Pfam" id="PF09139">
    <property type="entry name" value="Tam41_Mmp37"/>
    <property type="match status" value="1"/>
</dbReference>
<evidence type="ECO:0000256" key="4">
    <source>
        <dbReference type="ARBA" id="ARBA00005189"/>
    </source>
</evidence>
<dbReference type="Proteomes" id="UP000019384">
    <property type="component" value="Unassembled WGS sequence"/>
</dbReference>
<organism evidence="19 20">
    <name type="scientific">Kuraishia capsulata CBS 1993</name>
    <dbReference type="NCBI Taxonomy" id="1382522"/>
    <lineage>
        <taxon>Eukaryota</taxon>
        <taxon>Fungi</taxon>
        <taxon>Dikarya</taxon>
        <taxon>Ascomycota</taxon>
        <taxon>Saccharomycotina</taxon>
        <taxon>Pichiomycetes</taxon>
        <taxon>Pichiales</taxon>
        <taxon>Pichiaceae</taxon>
        <taxon>Kuraishia</taxon>
    </lineage>
</organism>
<dbReference type="GO" id="GO:0005743">
    <property type="term" value="C:mitochondrial inner membrane"/>
    <property type="evidence" value="ECO:0007669"/>
    <property type="project" value="UniProtKB-SubCell"/>
</dbReference>
<dbReference type="PANTHER" id="PTHR13619:SF0">
    <property type="entry name" value="PHOSPHATIDATE CYTIDYLYLTRANSFERASE, MITOCHONDRIAL"/>
    <property type="match status" value="1"/>
</dbReference>
<keyword evidence="10" id="KW-0548">Nucleotidyltransferase</keyword>
<evidence type="ECO:0000256" key="1">
    <source>
        <dbReference type="ARBA" id="ARBA00001946"/>
    </source>
</evidence>
<reference evidence="19" key="2">
    <citation type="submission" date="2014-02" db="EMBL/GenBank/DDBJ databases">
        <title>Complete DNA sequence of /Kuraishia capsulata/ illustrates novel genomic features among budding yeasts (/Saccharomycotina/).</title>
        <authorList>
            <person name="Morales L."/>
            <person name="Noel B."/>
            <person name="Porcel B."/>
            <person name="Marcet-Houben M."/>
            <person name="Hullo M-F."/>
            <person name="Sacerdot C."/>
            <person name="Tekaia F."/>
            <person name="Leh-Louis V."/>
            <person name="Despons L."/>
            <person name="Khanna V."/>
            <person name="Aury J-M."/>
            <person name="Barbe V."/>
            <person name="Couloux A."/>
            <person name="Labadie K."/>
            <person name="Pelletier E."/>
            <person name="Souciet J-L."/>
            <person name="Boekhout T."/>
            <person name="Gabaldon T."/>
            <person name="Wincker P."/>
            <person name="Dujon B."/>
        </authorList>
    </citation>
    <scope>NUCLEOTIDE SEQUENCE</scope>
    <source>
        <strain evidence="19">CBS 1993</strain>
    </source>
</reference>
<evidence type="ECO:0000256" key="6">
    <source>
        <dbReference type="ARBA" id="ARBA00012487"/>
    </source>
</evidence>
<keyword evidence="14" id="KW-0496">Mitochondrion</keyword>
<evidence type="ECO:0000256" key="12">
    <source>
        <dbReference type="ARBA" id="ARBA00022842"/>
    </source>
</evidence>
<evidence type="ECO:0000256" key="3">
    <source>
        <dbReference type="ARBA" id="ARBA00005119"/>
    </source>
</evidence>
<evidence type="ECO:0000256" key="5">
    <source>
        <dbReference type="ARBA" id="ARBA00005458"/>
    </source>
</evidence>
<dbReference type="HOGENOM" id="CLU_030279_0_0_1"/>
<comment type="similarity">
    <text evidence="5">Belongs to the TAM41 family.</text>
</comment>
<evidence type="ECO:0000313" key="20">
    <source>
        <dbReference type="Proteomes" id="UP000019384"/>
    </source>
</evidence>
<evidence type="ECO:0000256" key="14">
    <source>
        <dbReference type="ARBA" id="ARBA00023128"/>
    </source>
</evidence>
<keyword evidence="9" id="KW-0808">Transferase</keyword>
<accession>W6MNF4</accession>
<comment type="pathway">
    <text evidence="3">Phospholipid metabolism; CDP-diacylglycerol biosynthesis; CDP-diacylglycerol from sn-glycerol 3-phosphate: step 3/3.</text>
</comment>
<dbReference type="GO" id="GO:0032049">
    <property type="term" value="P:cardiolipin biosynthetic process"/>
    <property type="evidence" value="ECO:0007669"/>
    <property type="project" value="InterPro"/>
</dbReference>
<dbReference type="EMBL" id="HG793129">
    <property type="protein sequence ID" value="CDK28194.1"/>
    <property type="molecule type" value="Genomic_DNA"/>
</dbReference>
<proteinExistence type="inferred from homology"/>
<protein>
    <recommendedName>
        <fullName evidence="7">Phosphatidate cytidylyltransferase, mitochondrial</fullName>
        <ecNumber evidence="6">2.7.7.41</ecNumber>
    </recommendedName>
    <alternativeName>
        <fullName evidence="18">CDP-diacylglycerol synthase</fullName>
    </alternativeName>
</protein>
<evidence type="ECO:0000256" key="9">
    <source>
        <dbReference type="ARBA" id="ARBA00022679"/>
    </source>
</evidence>
<keyword evidence="8" id="KW-0444">Lipid biosynthesis</keyword>
<evidence type="ECO:0000313" key="19">
    <source>
        <dbReference type="EMBL" id="CDK28194.1"/>
    </source>
</evidence>
<dbReference type="GO" id="GO:0016024">
    <property type="term" value="P:CDP-diacylglycerol biosynthetic process"/>
    <property type="evidence" value="ECO:0007669"/>
    <property type="project" value="UniProtKB-UniPathway"/>
</dbReference>
<dbReference type="AlphaFoldDB" id="W6MNF4"/>
<name>W6MNF4_9ASCO</name>
<evidence type="ECO:0000256" key="16">
    <source>
        <dbReference type="ARBA" id="ARBA00023209"/>
    </source>
</evidence>
<keyword evidence="16" id="KW-0594">Phospholipid biosynthesis</keyword>
<evidence type="ECO:0000256" key="17">
    <source>
        <dbReference type="ARBA" id="ARBA00023264"/>
    </source>
</evidence>
<evidence type="ECO:0000256" key="18">
    <source>
        <dbReference type="ARBA" id="ARBA00029893"/>
    </source>
</evidence>
<evidence type="ECO:0000256" key="13">
    <source>
        <dbReference type="ARBA" id="ARBA00023098"/>
    </source>
</evidence>
<evidence type="ECO:0000256" key="2">
    <source>
        <dbReference type="ARBA" id="ARBA00004443"/>
    </source>
</evidence>
<dbReference type="PIRSF" id="PIRSF028840">
    <property type="entry name" value="Mmp37"/>
    <property type="match status" value="1"/>
</dbReference>
<keyword evidence="17" id="KW-1208">Phospholipid metabolism</keyword>
<dbReference type="InterPro" id="IPR015222">
    <property type="entry name" value="Tam41"/>
</dbReference>
<keyword evidence="11" id="KW-0999">Mitochondrion inner membrane</keyword>
<evidence type="ECO:0000256" key="11">
    <source>
        <dbReference type="ARBA" id="ARBA00022792"/>
    </source>
</evidence>
<dbReference type="GeneID" id="34521572"/>
<comment type="subcellular location">
    <subcellularLocation>
        <location evidence="2">Mitochondrion inner membrane</location>
        <topology evidence="2">Peripheral membrane protein</topology>
        <orientation evidence="2">Matrix side</orientation>
    </subcellularLocation>
</comment>